<feature type="compositionally biased region" description="Basic and acidic residues" evidence="1">
    <location>
        <begin position="1"/>
        <end position="10"/>
    </location>
</feature>
<organism evidence="2 3">
    <name type="scientific">Trichonephila inaurata madagascariensis</name>
    <dbReference type="NCBI Taxonomy" id="2747483"/>
    <lineage>
        <taxon>Eukaryota</taxon>
        <taxon>Metazoa</taxon>
        <taxon>Ecdysozoa</taxon>
        <taxon>Arthropoda</taxon>
        <taxon>Chelicerata</taxon>
        <taxon>Arachnida</taxon>
        <taxon>Araneae</taxon>
        <taxon>Araneomorphae</taxon>
        <taxon>Entelegynae</taxon>
        <taxon>Araneoidea</taxon>
        <taxon>Nephilidae</taxon>
        <taxon>Trichonephila</taxon>
        <taxon>Trichonephila inaurata</taxon>
    </lineage>
</organism>
<dbReference type="EMBL" id="BMAV01016170">
    <property type="protein sequence ID" value="GFY66657.1"/>
    <property type="molecule type" value="Genomic_DNA"/>
</dbReference>
<proteinExistence type="predicted"/>
<dbReference type="Proteomes" id="UP000886998">
    <property type="component" value="Unassembled WGS sequence"/>
</dbReference>
<name>A0A8X6Y6W9_9ARAC</name>
<accession>A0A8X6Y6W9</accession>
<gene>
    <name evidence="2" type="primary">EVAR_88238_1</name>
    <name evidence="2" type="ORF">TNIN_394371</name>
</gene>
<comment type="caution">
    <text evidence="2">The sequence shown here is derived from an EMBL/GenBank/DDBJ whole genome shotgun (WGS) entry which is preliminary data.</text>
</comment>
<evidence type="ECO:0000256" key="1">
    <source>
        <dbReference type="SAM" id="MobiDB-lite"/>
    </source>
</evidence>
<protein>
    <submittedName>
        <fullName evidence="2">Uncharacterized protein</fullName>
    </submittedName>
</protein>
<evidence type="ECO:0000313" key="2">
    <source>
        <dbReference type="EMBL" id="GFY66657.1"/>
    </source>
</evidence>
<dbReference type="AlphaFoldDB" id="A0A8X6Y6W9"/>
<feature type="compositionally biased region" description="Polar residues" evidence="1">
    <location>
        <begin position="21"/>
        <end position="30"/>
    </location>
</feature>
<feature type="region of interest" description="Disordered" evidence="1">
    <location>
        <begin position="1"/>
        <end position="66"/>
    </location>
</feature>
<reference evidence="2" key="1">
    <citation type="submission" date="2020-08" db="EMBL/GenBank/DDBJ databases">
        <title>Multicomponent nature underlies the extraordinary mechanical properties of spider dragline silk.</title>
        <authorList>
            <person name="Kono N."/>
            <person name="Nakamura H."/>
            <person name="Mori M."/>
            <person name="Yoshida Y."/>
            <person name="Ohtoshi R."/>
            <person name="Malay A.D."/>
            <person name="Moran D.A.P."/>
            <person name="Tomita M."/>
            <person name="Numata K."/>
            <person name="Arakawa K."/>
        </authorList>
    </citation>
    <scope>NUCLEOTIDE SEQUENCE</scope>
</reference>
<keyword evidence="3" id="KW-1185">Reference proteome</keyword>
<evidence type="ECO:0000313" key="3">
    <source>
        <dbReference type="Proteomes" id="UP000886998"/>
    </source>
</evidence>
<sequence length="189" mass="21221">MRRGHNKEDQFEPEEAENISIAPTSKSKQGQAAGIPEAEVVNNSIARKGKEERTATDPSPWKDSEEERLRIVEAAVAIIRDDIRSSIVETKSYPPPSKLLIKENQERIYRSERLIDILYSLRFAASYGKTVQNEISTAYHPQPRILSSESGSLVRYLGDNANINVHALDGNNTLHVMGMIKIVTSKDIY</sequence>
<feature type="compositionally biased region" description="Basic and acidic residues" evidence="1">
    <location>
        <begin position="48"/>
        <end position="66"/>
    </location>
</feature>